<dbReference type="InterPro" id="IPR029058">
    <property type="entry name" value="AB_hydrolase_fold"/>
</dbReference>
<accession>A0A853CJY8</accession>
<protein>
    <submittedName>
        <fullName evidence="4">Alpha-beta hydrolase superfamily lysophospholipase</fullName>
    </submittedName>
</protein>
<dbReference type="EMBL" id="JACBZT010000001">
    <property type="protein sequence ID" value="NYJ08080.1"/>
    <property type="molecule type" value="Genomic_DNA"/>
</dbReference>
<dbReference type="RefSeq" id="WP_218859381.1">
    <property type="nucleotide sequence ID" value="NZ_JACBZT010000001.1"/>
</dbReference>
<dbReference type="Proteomes" id="UP000541969">
    <property type="component" value="Unassembled WGS sequence"/>
</dbReference>
<comment type="caution">
    <text evidence="4">The sequence shown here is derived from an EMBL/GenBank/DDBJ whole genome shotgun (WGS) entry which is preliminary data.</text>
</comment>
<sequence length="358" mass="37817">MPARELAPDVAAHHRAMPFTRLVDCGMDAADACALLARSADGQPWEEVAEELGEAQHERSVAAERAGHPVTALEAARFATAAFVFGQMARNLDDDVKRTRYRRYVAELTRVAALSTPAIERIEIPHGAGRLVGWLCLPDSGRAAATVVVWGGLSGWGASYLPMADSLTRRGLACLLAEGPGQGESRLEHGLHVERDVAVGFGRFVDAVLDDPRLGGAVGIQGNSFGGLFAALVAAADPRVGAVVVNGAPSAPTVPEFRGAREQILAALGTDDLDVAREAAAALAFDGRRTPISAPLLILHGGADPLVGEEEQRRFLEGADPATGRMQLWPDGLHTIYNHAAERNALTADWFADHLLGG</sequence>
<dbReference type="GO" id="GO:0016787">
    <property type="term" value="F:hydrolase activity"/>
    <property type="evidence" value="ECO:0007669"/>
    <property type="project" value="UniProtKB-KW"/>
</dbReference>
<evidence type="ECO:0000313" key="5">
    <source>
        <dbReference type="Proteomes" id="UP000541969"/>
    </source>
</evidence>
<proteinExistence type="inferred from homology"/>
<dbReference type="SUPFAM" id="SSF53474">
    <property type="entry name" value="alpha/beta-Hydrolases"/>
    <property type="match status" value="1"/>
</dbReference>
<evidence type="ECO:0000259" key="3">
    <source>
        <dbReference type="Pfam" id="PF12146"/>
    </source>
</evidence>
<dbReference type="AlphaFoldDB" id="A0A853CJY8"/>
<dbReference type="InterPro" id="IPR022742">
    <property type="entry name" value="Hydrolase_4"/>
</dbReference>
<evidence type="ECO:0000313" key="4">
    <source>
        <dbReference type="EMBL" id="NYJ08080.1"/>
    </source>
</evidence>
<dbReference type="InterPro" id="IPR050261">
    <property type="entry name" value="FrsA_esterase"/>
</dbReference>
<reference evidence="4 5" key="1">
    <citation type="submission" date="2020-07" db="EMBL/GenBank/DDBJ databases">
        <title>Sequencing the genomes of 1000 actinobacteria strains.</title>
        <authorList>
            <person name="Klenk H.-P."/>
        </authorList>
    </citation>
    <scope>NUCLEOTIDE SEQUENCE [LARGE SCALE GENOMIC DNA]</scope>
    <source>
        <strain evidence="4 5">DSM 104001</strain>
    </source>
</reference>
<dbReference type="Gene3D" id="1.20.1440.110">
    <property type="entry name" value="acylaminoacyl peptidase"/>
    <property type="match status" value="1"/>
</dbReference>
<dbReference type="Pfam" id="PF12146">
    <property type="entry name" value="Hydrolase_4"/>
    <property type="match status" value="1"/>
</dbReference>
<dbReference type="InterPro" id="IPR000073">
    <property type="entry name" value="AB_hydrolase_1"/>
</dbReference>
<gene>
    <name evidence="4" type="ORF">GGQ55_004358</name>
</gene>
<dbReference type="Pfam" id="PF00561">
    <property type="entry name" value="Abhydrolase_1"/>
    <property type="match status" value="1"/>
</dbReference>
<feature type="domain" description="AB hydrolase-1" evidence="2">
    <location>
        <begin position="146"/>
        <end position="275"/>
    </location>
</feature>
<dbReference type="PANTHER" id="PTHR22946:SF12">
    <property type="entry name" value="CONIDIAL PIGMENT BIOSYNTHESIS PROTEIN AYG1 (AFU_ORTHOLOGUE AFUA_2G17550)"/>
    <property type="match status" value="1"/>
</dbReference>
<keyword evidence="5" id="KW-1185">Reference proteome</keyword>
<name>A0A853CJY8_9ACTN</name>
<comment type="similarity">
    <text evidence="1">Belongs to the AB hydrolase superfamily. FUS2 hydrolase family.</text>
</comment>
<feature type="domain" description="Serine aminopeptidase S33" evidence="3">
    <location>
        <begin position="290"/>
        <end position="338"/>
    </location>
</feature>
<dbReference type="PANTHER" id="PTHR22946">
    <property type="entry name" value="DIENELACTONE HYDROLASE DOMAIN-CONTAINING PROTEIN-RELATED"/>
    <property type="match status" value="1"/>
</dbReference>
<dbReference type="Gene3D" id="3.40.50.1820">
    <property type="entry name" value="alpha/beta hydrolase"/>
    <property type="match status" value="1"/>
</dbReference>
<evidence type="ECO:0000256" key="1">
    <source>
        <dbReference type="ARBA" id="ARBA00038115"/>
    </source>
</evidence>
<evidence type="ECO:0000259" key="2">
    <source>
        <dbReference type="Pfam" id="PF00561"/>
    </source>
</evidence>
<keyword evidence="4" id="KW-0378">Hydrolase</keyword>
<organism evidence="4 5">
    <name type="scientific">Petropleomorpha daqingensis</name>
    <dbReference type="NCBI Taxonomy" id="2026353"/>
    <lineage>
        <taxon>Bacteria</taxon>
        <taxon>Bacillati</taxon>
        <taxon>Actinomycetota</taxon>
        <taxon>Actinomycetes</taxon>
        <taxon>Geodermatophilales</taxon>
        <taxon>Geodermatophilaceae</taxon>
        <taxon>Petropleomorpha</taxon>
    </lineage>
</organism>